<gene>
    <name evidence="1" type="ordered locus">Hipma_0914</name>
</gene>
<accession>F2LVV0</accession>
<dbReference type="KEGG" id="hmr:Hipma_0914"/>
<dbReference type="STRING" id="760142.Hipma_0914"/>
<dbReference type="Proteomes" id="UP000008139">
    <property type="component" value="Chromosome"/>
</dbReference>
<reference evidence="1 2" key="1">
    <citation type="journal article" date="2011" name="Stand. Genomic Sci.">
        <title>Complete genome sequence of the thermophilic sulfur-reducer Hippea maritima type strain (MH(2)).</title>
        <authorList>
            <person name="Huntemann M."/>
            <person name="Lu M."/>
            <person name="Nolan M."/>
            <person name="Lapidus A."/>
            <person name="Lucas S."/>
            <person name="Hammon N."/>
            <person name="Deshpande S."/>
            <person name="Cheng J.F."/>
            <person name="Tapia R."/>
            <person name="Han C."/>
            <person name="Goodwin L."/>
            <person name="Pitluck S."/>
            <person name="Liolios K."/>
            <person name="Pagani I."/>
            <person name="Ivanova N."/>
            <person name="Ovchinikova G."/>
            <person name="Pati A."/>
            <person name="Chen A."/>
            <person name="Palaniappan K."/>
            <person name="Land M."/>
            <person name="Hauser L."/>
            <person name="Jeffries C.D."/>
            <person name="Detter J.C."/>
            <person name="Brambilla E.M."/>
            <person name="Rohde M."/>
            <person name="Spring S."/>
            <person name="Goker M."/>
            <person name="Woyke T."/>
            <person name="Bristow J."/>
            <person name="Eisen J.A."/>
            <person name="Markowitz V."/>
            <person name="Hugenholtz P."/>
            <person name="Kyrpides N.C."/>
            <person name="Klenk H.P."/>
            <person name="Mavromatis K."/>
        </authorList>
    </citation>
    <scope>NUCLEOTIDE SEQUENCE [LARGE SCALE GENOMIC DNA]</scope>
    <source>
        <strain evidence="2">ATCC 700847 / DSM 10411 / MH2</strain>
    </source>
</reference>
<protein>
    <submittedName>
        <fullName evidence="1">Uncharacterized protein</fullName>
    </submittedName>
</protein>
<dbReference type="OrthoDB" id="9791237at2"/>
<dbReference type="InParanoid" id="F2LVV0"/>
<organism evidence="1 2">
    <name type="scientific">Hippea maritima (strain ATCC 700847 / DSM 10411 / MH2)</name>
    <dbReference type="NCBI Taxonomy" id="760142"/>
    <lineage>
        <taxon>Bacteria</taxon>
        <taxon>Pseudomonadati</taxon>
        <taxon>Campylobacterota</taxon>
        <taxon>Desulfurellia</taxon>
        <taxon>Desulfurellales</taxon>
        <taxon>Hippeaceae</taxon>
        <taxon>Hippea</taxon>
    </lineage>
</organism>
<evidence type="ECO:0000313" key="1">
    <source>
        <dbReference type="EMBL" id="AEA33884.1"/>
    </source>
</evidence>
<keyword evidence="2" id="KW-1185">Reference proteome</keyword>
<name>F2LVV0_HIPMA</name>
<reference evidence="2" key="2">
    <citation type="submission" date="2011-03" db="EMBL/GenBank/DDBJ databases">
        <title>The complete genome of Hippea maritima DSM 10411.</title>
        <authorList>
            <consortium name="US DOE Joint Genome Institute (JGI-PGF)"/>
            <person name="Lucas S."/>
            <person name="Copeland A."/>
            <person name="Lapidus A."/>
            <person name="Bruce D."/>
            <person name="Goodwin L."/>
            <person name="Pitluck S."/>
            <person name="Peters L."/>
            <person name="Kyrpides N."/>
            <person name="Mavromatis K."/>
            <person name="Pagani I."/>
            <person name="Ivanova N."/>
            <person name="Mikhailova N."/>
            <person name="Lu M."/>
            <person name="Detter J.C."/>
            <person name="Tapia R."/>
            <person name="Han C."/>
            <person name="Land M."/>
            <person name="Hauser L."/>
            <person name="Markowitz V."/>
            <person name="Cheng J.-F."/>
            <person name="Hugenholtz P."/>
            <person name="Woyke T."/>
            <person name="Wu D."/>
            <person name="Spring S."/>
            <person name="Schroeder M."/>
            <person name="Brambilla E."/>
            <person name="Klenk H.-P."/>
            <person name="Eisen J.A."/>
        </authorList>
    </citation>
    <scope>NUCLEOTIDE SEQUENCE [LARGE SCALE GENOMIC DNA]</scope>
    <source>
        <strain evidence="2">ATCC 700847 / DSM 10411 / MH2</strain>
    </source>
</reference>
<dbReference type="EMBL" id="CP002606">
    <property type="protein sequence ID" value="AEA33884.1"/>
    <property type="molecule type" value="Genomic_DNA"/>
</dbReference>
<dbReference type="RefSeq" id="WP_013681925.1">
    <property type="nucleotide sequence ID" value="NC_015318.1"/>
</dbReference>
<dbReference type="AlphaFoldDB" id="F2LVV0"/>
<sequence>MSEKDRQERLKKLDGAHLLWASTMGATFDLGIMSKAMLVPSMKTATQRLIRHKMQMGSFPFIDGKELNSQLYKELFDDLNKFMFFADGYDVEGDDKRIVFKVHKDKCMYCPTSVGGALLRTTICPYPVLFGVYLDMIIKNGFIYKSVNMVKQDDGSYMKREDEYDIIEFKLEDDDDFFNIVNILEEGVNKIEKAFQSAIENKEISEEQLWDRNYIEVPGTNPRKYTTKFTDFAKKYIQPIEDEILSKHKKFVFVVLVDDNGYLPSHNSKYDKPLTSDYKKDLLGNRSMRIFNDFTGITAARNTRKYILQPYPRDVGVLMFDISSEIKLNGKHWGALRIGFKL</sequence>
<proteinExistence type="predicted"/>
<dbReference type="eggNOG" id="COG0840">
    <property type="taxonomic scope" value="Bacteria"/>
</dbReference>
<dbReference type="HOGENOM" id="CLU_810790_0_0_7"/>
<evidence type="ECO:0000313" key="2">
    <source>
        <dbReference type="Proteomes" id="UP000008139"/>
    </source>
</evidence>